<proteinExistence type="predicted"/>
<accession>A0A6A4HI01</accession>
<dbReference type="EMBL" id="ML769487">
    <property type="protein sequence ID" value="KAE9398159.1"/>
    <property type="molecule type" value="Genomic_DNA"/>
</dbReference>
<organism evidence="1 2">
    <name type="scientific">Gymnopus androsaceus JB14</name>
    <dbReference type="NCBI Taxonomy" id="1447944"/>
    <lineage>
        <taxon>Eukaryota</taxon>
        <taxon>Fungi</taxon>
        <taxon>Dikarya</taxon>
        <taxon>Basidiomycota</taxon>
        <taxon>Agaricomycotina</taxon>
        <taxon>Agaricomycetes</taxon>
        <taxon>Agaricomycetidae</taxon>
        <taxon>Agaricales</taxon>
        <taxon>Marasmiineae</taxon>
        <taxon>Omphalotaceae</taxon>
        <taxon>Gymnopus</taxon>
    </lineage>
</organism>
<dbReference type="AlphaFoldDB" id="A0A6A4HI01"/>
<gene>
    <name evidence="1" type="ORF">BT96DRAFT_43331</name>
</gene>
<evidence type="ECO:0000313" key="2">
    <source>
        <dbReference type="Proteomes" id="UP000799118"/>
    </source>
</evidence>
<dbReference type="Proteomes" id="UP000799118">
    <property type="component" value="Unassembled WGS sequence"/>
</dbReference>
<name>A0A6A4HI01_9AGAR</name>
<protein>
    <submittedName>
        <fullName evidence="1">Uncharacterized protein</fullName>
    </submittedName>
</protein>
<dbReference type="OrthoDB" id="2570975at2759"/>
<sequence length="273" mass="29407">MQDAPTTPQPPTIVPILLPRAFLQPAVSEPSEESLAAASGSSFSGQPAAFIRDQLELLGPRFLRTVASVTAEVNSAALPKDLRVSTKKSENAYPASLPKTKLKLYPVHVLFMVSHCARLGPFPPSPITDEVSTPVSTPSTITLPVRPMCLPSPKTFPLLLHYLYLRRQEVLFDAFLPTEPSPEFVEDCNSDEHVISLAKDLGTKINASTLLKHAKVIQGLWSNACALGMFDEGLWAVIDSCYEALLNALAIGTGNPCAVYVSKTPTPMPSSQA</sequence>
<keyword evidence="2" id="KW-1185">Reference proteome</keyword>
<evidence type="ECO:0000313" key="1">
    <source>
        <dbReference type="EMBL" id="KAE9398159.1"/>
    </source>
</evidence>
<reference evidence="1" key="1">
    <citation type="journal article" date="2019" name="Environ. Microbiol.">
        <title>Fungal ecological strategies reflected in gene transcription - a case study of two litter decomposers.</title>
        <authorList>
            <person name="Barbi F."/>
            <person name="Kohler A."/>
            <person name="Barry K."/>
            <person name="Baskaran P."/>
            <person name="Daum C."/>
            <person name="Fauchery L."/>
            <person name="Ihrmark K."/>
            <person name="Kuo A."/>
            <person name="LaButti K."/>
            <person name="Lipzen A."/>
            <person name="Morin E."/>
            <person name="Grigoriev I.V."/>
            <person name="Henrissat B."/>
            <person name="Lindahl B."/>
            <person name="Martin F."/>
        </authorList>
    </citation>
    <scope>NUCLEOTIDE SEQUENCE</scope>
    <source>
        <strain evidence="1">JB14</strain>
    </source>
</reference>